<evidence type="ECO:0000256" key="7">
    <source>
        <dbReference type="SAM" id="MobiDB-lite"/>
    </source>
</evidence>
<dbReference type="AlphaFoldDB" id="A0A517QMD2"/>
<feature type="coiled-coil region" evidence="6">
    <location>
        <begin position="686"/>
        <end position="717"/>
    </location>
</feature>
<dbReference type="Proteomes" id="UP000315724">
    <property type="component" value="Chromosome"/>
</dbReference>
<evidence type="ECO:0000256" key="2">
    <source>
        <dbReference type="ARBA" id="ARBA00022481"/>
    </source>
</evidence>
<protein>
    <recommendedName>
        <fullName evidence="8">DUF1559 domain-containing protein</fullName>
    </recommendedName>
</protein>
<sequence>MIFKSSLNVNFRLVNAICLVAMIFVILLKQSALSEPAEKVEPAPSPVTAKKVSNDDPPPFPVFTNKINYSETSETFPEFVWDSHRDQQRTESSTSTSYRLIAVPKNVVGPLANAIYENFPEVQDELDIQTTVRGVVFNADIVVEEDFDKELQALVKAIQADVKTHSDVQLYIRLPMNFRNSKIKPAEFHGYLRDCELSKEPIFNELYSMRGRASVVHRCKREIVELLSGMEKQKHRKAGKSEPGNDGDFIEESELGIRQPVVVNHPENLYQSLVAQVHDAQADYFAQPQTTEAGPESKRLAGELEQLSKELWEAEQQLLKNQVTDLKRRLAAIETKLELREKRRAELVQRRLEELKTQKLSVVEATPQGEPTPILPVPPMQPQQQPETEQAGKRLPPEAPTETDATRAVEVLLSSNNGEFVVTPRQQSVHNLTKLNQALLNYHAAKGHFPPASKSITTQVIFDGPGKIKPFPKVSWRVELLPWLGEDELYRQYRIDEPWDSEQNKKLLAKMPDIYRSALDPSDSQNSAFYAVVSESKRQVGKPEYSTLFGNPAGSKYSDVHDGTANTIALVELDLKIPWTKPEDLQYDPDQPLPKLPLYEETGFHAGFIDGAVRRIQKETDEEQIRRFFEMKDGLPTKLPPIVNAFGTVLLQPVKPQPPKNPSAQVPVFDPFTPSNTLPETRQLEKEILHLEVLAAKQKLEAAQQALKEVKNAVERNLVSSQELSNKELAVNEAAIAHKRAELALQRGIIDQTPDQAKSSFEIPKSHEMLRLDLELAEQIDKLVKEDLVRIQEQYLNGAASLQQVTEAKSKAIQAEHDVKRLQLALKPTIAPDAESFASQSSNEGRSLSASEATPDATRYSIEELQPRIKEAFTKLGGNYDLEDEETYIIGSVSASHHQQHATIPQITNAIALKIMKNHKQETPFTESDYQKSSVFIFRLQPSKRKWFTLRPVGSAKIHRQDDEVLSGIIIKEEENEKILPGDLFVAIKNPKGLKKTFRPHETPKRTIPVTPIQPEETSVPPSSIPSSPFTNNTPIEVKSPADQRAKITRGKDSYTVSNATLIEKSVEAIEAVLKLPTADQISVSRGVRNDTVSVSSDVETKQLSEEIEKIVRNRKEVYLLKHDDGHLFIDAGPKEASDVTKSLIDAIQSSRAKPKESEPSTKD</sequence>
<dbReference type="GO" id="GO:0016020">
    <property type="term" value="C:membrane"/>
    <property type="evidence" value="ECO:0007669"/>
    <property type="project" value="UniProtKB-SubCell"/>
</dbReference>
<gene>
    <name evidence="9" type="ORF">Mal48_20450</name>
</gene>
<proteinExistence type="predicted"/>
<keyword evidence="6" id="KW-0175">Coiled coil</keyword>
<evidence type="ECO:0000259" key="8">
    <source>
        <dbReference type="Pfam" id="PF07596"/>
    </source>
</evidence>
<feature type="region of interest" description="Disordered" evidence="7">
    <location>
        <begin position="835"/>
        <end position="857"/>
    </location>
</feature>
<dbReference type="KEGG" id="tpol:Mal48_20450"/>
<dbReference type="RefSeq" id="WP_145198332.1">
    <property type="nucleotide sequence ID" value="NZ_CP036267.1"/>
</dbReference>
<evidence type="ECO:0000313" key="10">
    <source>
        <dbReference type="Proteomes" id="UP000315724"/>
    </source>
</evidence>
<evidence type="ECO:0000256" key="5">
    <source>
        <dbReference type="ARBA" id="ARBA00023136"/>
    </source>
</evidence>
<evidence type="ECO:0000256" key="3">
    <source>
        <dbReference type="ARBA" id="ARBA00022692"/>
    </source>
</evidence>
<accession>A0A517QMD2</accession>
<keyword evidence="4" id="KW-1133">Transmembrane helix</keyword>
<feature type="region of interest" description="Disordered" evidence="7">
    <location>
        <begin position="364"/>
        <end position="403"/>
    </location>
</feature>
<dbReference type="OrthoDB" id="285651at2"/>
<dbReference type="EMBL" id="CP036267">
    <property type="protein sequence ID" value="QDT32798.1"/>
    <property type="molecule type" value="Genomic_DNA"/>
</dbReference>
<feature type="region of interest" description="Disordered" evidence="7">
    <location>
        <begin position="996"/>
        <end position="1044"/>
    </location>
</feature>
<keyword evidence="5" id="KW-0472">Membrane</keyword>
<evidence type="ECO:0000256" key="4">
    <source>
        <dbReference type="ARBA" id="ARBA00022989"/>
    </source>
</evidence>
<comment type="subcellular location">
    <subcellularLocation>
        <location evidence="1">Membrane</location>
        <topology evidence="1">Single-pass membrane protein</topology>
    </subcellularLocation>
</comment>
<keyword evidence="10" id="KW-1185">Reference proteome</keyword>
<keyword evidence="3" id="KW-0812">Transmembrane</keyword>
<dbReference type="Pfam" id="PF07596">
    <property type="entry name" value="SBP_bac_10"/>
    <property type="match status" value="1"/>
</dbReference>
<feature type="coiled-coil region" evidence="6">
    <location>
        <begin position="297"/>
        <end position="358"/>
    </location>
</feature>
<feature type="compositionally biased region" description="Low complexity" evidence="7">
    <location>
        <begin position="1015"/>
        <end position="1029"/>
    </location>
</feature>
<evidence type="ECO:0000256" key="1">
    <source>
        <dbReference type="ARBA" id="ARBA00004167"/>
    </source>
</evidence>
<dbReference type="PANTHER" id="PTHR30093:SF44">
    <property type="entry name" value="TYPE II SECRETION SYSTEM CORE PROTEIN G"/>
    <property type="match status" value="1"/>
</dbReference>
<dbReference type="InterPro" id="IPR011453">
    <property type="entry name" value="DUF1559"/>
</dbReference>
<keyword evidence="2" id="KW-0488">Methylation</keyword>
<feature type="compositionally biased region" description="Polar residues" evidence="7">
    <location>
        <begin position="837"/>
        <end position="852"/>
    </location>
</feature>
<reference evidence="9 10" key="1">
    <citation type="submission" date="2019-02" db="EMBL/GenBank/DDBJ databases">
        <title>Deep-cultivation of Planctomycetes and their phenomic and genomic characterization uncovers novel biology.</title>
        <authorList>
            <person name="Wiegand S."/>
            <person name="Jogler M."/>
            <person name="Boedeker C."/>
            <person name="Pinto D."/>
            <person name="Vollmers J."/>
            <person name="Rivas-Marin E."/>
            <person name="Kohn T."/>
            <person name="Peeters S.H."/>
            <person name="Heuer A."/>
            <person name="Rast P."/>
            <person name="Oberbeckmann S."/>
            <person name="Bunk B."/>
            <person name="Jeske O."/>
            <person name="Meyerdierks A."/>
            <person name="Storesund J.E."/>
            <person name="Kallscheuer N."/>
            <person name="Luecker S."/>
            <person name="Lage O.M."/>
            <person name="Pohl T."/>
            <person name="Merkel B.J."/>
            <person name="Hornburger P."/>
            <person name="Mueller R.-W."/>
            <person name="Bruemmer F."/>
            <person name="Labrenz M."/>
            <person name="Spormann A.M."/>
            <person name="Op den Camp H."/>
            <person name="Overmann J."/>
            <person name="Amann R."/>
            <person name="Jetten M.S.M."/>
            <person name="Mascher T."/>
            <person name="Medema M.H."/>
            <person name="Devos D.P."/>
            <person name="Kaster A.-K."/>
            <person name="Ovreas L."/>
            <person name="Rohde M."/>
            <person name="Galperin M.Y."/>
            <person name="Jogler C."/>
        </authorList>
    </citation>
    <scope>NUCLEOTIDE SEQUENCE [LARGE SCALE GENOMIC DNA]</scope>
    <source>
        <strain evidence="9 10">Mal48</strain>
    </source>
</reference>
<name>A0A517QMD2_9PLAN</name>
<evidence type="ECO:0000313" key="9">
    <source>
        <dbReference type="EMBL" id="QDT32798.1"/>
    </source>
</evidence>
<dbReference type="PANTHER" id="PTHR30093">
    <property type="entry name" value="GENERAL SECRETION PATHWAY PROTEIN G"/>
    <property type="match status" value="1"/>
</dbReference>
<organism evidence="9 10">
    <name type="scientific">Thalassoglobus polymorphus</name>
    <dbReference type="NCBI Taxonomy" id="2527994"/>
    <lineage>
        <taxon>Bacteria</taxon>
        <taxon>Pseudomonadati</taxon>
        <taxon>Planctomycetota</taxon>
        <taxon>Planctomycetia</taxon>
        <taxon>Planctomycetales</taxon>
        <taxon>Planctomycetaceae</taxon>
        <taxon>Thalassoglobus</taxon>
    </lineage>
</organism>
<evidence type="ECO:0000256" key="6">
    <source>
        <dbReference type="SAM" id="Coils"/>
    </source>
</evidence>
<feature type="domain" description="DUF1559" evidence="8">
    <location>
        <begin position="425"/>
        <end position="576"/>
    </location>
</feature>